<dbReference type="NCBIfam" id="NF033556">
    <property type="entry name" value="MerTP_fusion"/>
    <property type="match status" value="1"/>
</dbReference>
<dbReference type="GO" id="GO:0005886">
    <property type="term" value="C:plasma membrane"/>
    <property type="evidence" value="ECO:0007669"/>
    <property type="project" value="UniProtKB-SubCell"/>
</dbReference>
<name>A0A937AIS4_9BACT</name>
<evidence type="ECO:0000256" key="3">
    <source>
        <dbReference type="ARBA" id="ARBA00017053"/>
    </source>
</evidence>
<evidence type="ECO:0000256" key="9">
    <source>
        <dbReference type="ARBA" id="ARBA00022723"/>
    </source>
</evidence>
<keyword evidence="5" id="KW-0475">Mercuric resistance</keyword>
<evidence type="ECO:0000256" key="8">
    <source>
        <dbReference type="ARBA" id="ARBA00022692"/>
    </source>
</evidence>
<keyword evidence="10" id="KW-0476">Mercury</keyword>
<accession>A0A937AIS4</accession>
<dbReference type="Proteomes" id="UP000642920">
    <property type="component" value="Unassembled WGS sequence"/>
</dbReference>
<organism evidence="17 18">
    <name type="scientific">Marivirga atlantica</name>
    <dbReference type="NCBI Taxonomy" id="1548457"/>
    <lineage>
        <taxon>Bacteria</taxon>
        <taxon>Pseudomonadati</taxon>
        <taxon>Bacteroidota</taxon>
        <taxon>Cytophagia</taxon>
        <taxon>Cytophagales</taxon>
        <taxon>Marivirgaceae</taxon>
        <taxon>Marivirga</taxon>
    </lineage>
</organism>
<evidence type="ECO:0000256" key="13">
    <source>
        <dbReference type="ARBA" id="ARBA00030934"/>
    </source>
</evidence>
<keyword evidence="7" id="KW-0997">Cell inner membrane</keyword>
<evidence type="ECO:0000256" key="12">
    <source>
        <dbReference type="ARBA" id="ARBA00023136"/>
    </source>
</evidence>
<evidence type="ECO:0000313" key="17">
    <source>
        <dbReference type="EMBL" id="MBL0766943.1"/>
    </source>
</evidence>
<dbReference type="Gene3D" id="3.30.70.100">
    <property type="match status" value="1"/>
</dbReference>
<feature type="transmembrane region" description="Helical" evidence="15">
    <location>
        <begin position="18"/>
        <end position="46"/>
    </location>
</feature>
<feature type="domain" description="HMA" evidence="16">
    <location>
        <begin position="145"/>
        <end position="211"/>
    </location>
</feature>
<dbReference type="AlphaFoldDB" id="A0A937AIS4"/>
<dbReference type="PROSITE" id="PS50846">
    <property type="entry name" value="HMA_2"/>
    <property type="match status" value="1"/>
</dbReference>
<evidence type="ECO:0000313" key="18">
    <source>
        <dbReference type="Proteomes" id="UP000642920"/>
    </source>
</evidence>
<dbReference type="CDD" id="cd00371">
    <property type="entry name" value="HMA"/>
    <property type="match status" value="1"/>
</dbReference>
<dbReference type="GO" id="GO:0015097">
    <property type="term" value="F:mercury ion transmembrane transporter activity"/>
    <property type="evidence" value="ECO:0007669"/>
    <property type="project" value="InterPro"/>
</dbReference>
<evidence type="ECO:0000256" key="11">
    <source>
        <dbReference type="ARBA" id="ARBA00022989"/>
    </source>
</evidence>
<evidence type="ECO:0000256" key="2">
    <source>
        <dbReference type="ARBA" id="ARBA00008224"/>
    </source>
</evidence>
<sequence length="224" mass="24235">MSNSNQANTTPKSVGTGLLVAITASLCCITPVFATLAGIGGIAATFSWMEPFRPYLIGLTVLVLGFAWYQKFLPAGRHGRPRTQEEIDCACDEDERPSFWQSKKFLGIVTVFAVLMLAFPSYSGIFFPDNSKGDKVIVVKESDILNAELNIKGMTCTGCEHSVNAALNNSEGVLEASSSYKSGIATVKFDQTKVSVDQLATNVEEATGYKVTEKKIIQNKTSNQ</sequence>
<comment type="function">
    <text evidence="14">Involved in mercury resistance. Probably transfers a mercuric ion from the periplasmic Hg(2+)-binding protein MerP to the cytoplasmic mercuric reductase MerA.</text>
</comment>
<evidence type="ECO:0000256" key="10">
    <source>
        <dbReference type="ARBA" id="ARBA00022914"/>
    </source>
</evidence>
<keyword evidence="8 15" id="KW-0812">Transmembrane</keyword>
<dbReference type="GO" id="GO:0046872">
    <property type="term" value="F:metal ion binding"/>
    <property type="evidence" value="ECO:0007669"/>
    <property type="project" value="UniProtKB-KW"/>
</dbReference>
<keyword evidence="12 15" id="KW-0472">Membrane</keyword>
<dbReference type="InterPro" id="IPR003457">
    <property type="entry name" value="Transprt_MerT"/>
</dbReference>
<dbReference type="SUPFAM" id="SSF55008">
    <property type="entry name" value="HMA, heavy metal-associated domain"/>
    <property type="match status" value="1"/>
</dbReference>
<comment type="caution">
    <text evidence="17">The sequence shown here is derived from an EMBL/GenBank/DDBJ whole genome shotgun (WGS) entry which is preliminary data.</text>
</comment>
<evidence type="ECO:0000256" key="14">
    <source>
        <dbReference type="ARBA" id="ARBA00045720"/>
    </source>
</evidence>
<evidence type="ECO:0000256" key="6">
    <source>
        <dbReference type="ARBA" id="ARBA00022475"/>
    </source>
</evidence>
<dbReference type="Gene3D" id="1.10.287.910">
    <property type="entry name" value="bacterial mercury transporter, merf"/>
    <property type="match status" value="1"/>
</dbReference>
<proteinExistence type="inferred from homology"/>
<dbReference type="Pfam" id="PF00403">
    <property type="entry name" value="HMA"/>
    <property type="match status" value="1"/>
</dbReference>
<keyword evidence="11 15" id="KW-1133">Transmembrane helix</keyword>
<dbReference type="InterPro" id="IPR036163">
    <property type="entry name" value="HMA_dom_sf"/>
</dbReference>
<gene>
    <name evidence="17" type="primary">merTP</name>
    <name evidence="17" type="ORF">JKP34_16875</name>
</gene>
<evidence type="ECO:0000256" key="7">
    <source>
        <dbReference type="ARBA" id="ARBA00022519"/>
    </source>
</evidence>
<comment type="subcellular location">
    <subcellularLocation>
        <location evidence="1">Cell inner membrane</location>
        <topology evidence="1">Multi-pass membrane protein</topology>
    </subcellularLocation>
</comment>
<protein>
    <recommendedName>
        <fullName evidence="3">Mercuric transport protein MerT</fullName>
    </recommendedName>
    <alternativeName>
        <fullName evidence="13">Mercury ion transport protein</fullName>
    </alternativeName>
</protein>
<evidence type="ECO:0000256" key="15">
    <source>
        <dbReference type="SAM" id="Phobius"/>
    </source>
</evidence>
<evidence type="ECO:0000256" key="5">
    <source>
        <dbReference type="ARBA" id="ARBA00022466"/>
    </source>
</evidence>
<dbReference type="InterPro" id="IPR006121">
    <property type="entry name" value="HMA_dom"/>
</dbReference>
<keyword evidence="4" id="KW-0813">Transport</keyword>
<evidence type="ECO:0000256" key="1">
    <source>
        <dbReference type="ARBA" id="ARBA00004429"/>
    </source>
</evidence>
<evidence type="ECO:0000256" key="4">
    <source>
        <dbReference type="ARBA" id="ARBA00022448"/>
    </source>
</evidence>
<keyword evidence="9" id="KW-0479">Metal-binding</keyword>
<reference evidence="17" key="1">
    <citation type="submission" date="2021-01" db="EMBL/GenBank/DDBJ databases">
        <title>Marivirga sp. nov., isolated from intertidal surface sediments.</title>
        <authorList>
            <person name="Zhang M."/>
        </authorList>
    </citation>
    <scope>NUCLEOTIDE SEQUENCE</scope>
    <source>
        <strain evidence="17">SM1354</strain>
    </source>
</reference>
<dbReference type="RefSeq" id="WP_201924068.1">
    <property type="nucleotide sequence ID" value="NZ_JAERQG010000005.1"/>
</dbReference>
<dbReference type="EMBL" id="JAERQG010000005">
    <property type="protein sequence ID" value="MBL0766943.1"/>
    <property type="molecule type" value="Genomic_DNA"/>
</dbReference>
<feature type="transmembrane region" description="Helical" evidence="15">
    <location>
        <begin position="105"/>
        <end position="127"/>
    </location>
</feature>
<comment type="similarity">
    <text evidence="2">Belongs to the MerT family.</text>
</comment>
<feature type="transmembrane region" description="Helical" evidence="15">
    <location>
        <begin position="52"/>
        <end position="69"/>
    </location>
</feature>
<dbReference type="Pfam" id="PF02411">
    <property type="entry name" value="MerT"/>
    <property type="match status" value="1"/>
</dbReference>
<evidence type="ECO:0000259" key="16">
    <source>
        <dbReference type="PROSITE" id="PS50846"/>
    </source>
</evidence>
<keyword evidence="6" id="KW-1003">Cell membrane</keyword>
<keyword evidence="18" id="KW-1185">Reference proteome</keyword>